<comment type="caution">
    <text evidence="1">The sequence shown here is derived from an EMBL/GenBank/DDBJ whole genome shotgun (WGS) entry which is preliminary data.</text>
</comment>
<dbReference type="InterPro" id="IPR038495">
    <property type="entry name" value="ATPase_E_C"/>
</dbReference>
<dbReference type="Proteomes" id="UP001501734">
    <property type="component" value="Unassembled WGS sequence"/>
</dbReference>
<dbReference type="SUPFAM" id="SSF160527">
    <property type="entry name" value="V-type ATPase subunit E-like"/>
    <property type="match status" value="1"/>
</dbReference>
<evidence type="ECO:0000313" key="2">
    <source>
        <dbReference type="Proteomes" id="UP001501734"/>
    </source>
</evidence>
<dbReference type="EMBL" id="BAABDL010000002">
    <property type="protein sequence ID" value="GAA4056772.1"/>
    <property type="molecule type" value="Genomic_DNA"/>
</dbReference>
<protein>
    <recommendedName>
        <fullName evidence="3">ATPase</fullName>
    </recommendedName>
</protein>
<dbReference type="Gene3D" id="3.30.2320.30">
    <property type="entry name" value="ATP synthase, E subunit, C-terminal"/>
    <property type="match status" value="1"/>
</dbReference>
<proteinExistence type="predicted"/>
<keyword evidence="2" id="KW-1185">Reference proteome</keyword>
<sequence length="197" mass="23276">MNGNEKLNLFQDLVFKETEESVANQLNEFEVSLKKIYQDHQNEKKQKDNIILATETENVRKERNKQHAQLQLKMQRNLHKEQQKLQAEIFDQVDQKLADFMQTDDYITLLERQINQALKIAKDEEILLYIDPVDADKVNQLEQRTGHKLIVSDRPFIGGIRGVIQSRNLLIDYSFLKRLEAERENFSFDLVEEEANM</sequence>
<dbReference type="RefSeq" id="WP_344909205.1">
    <property type="nucleotide sequence ID" value="NZ_BAABDL010000002.1"/>
</dbReference>
<accession>A0ABP7V094</accession>
<evidence type="ECO:0000313" key="1">
    <source>
        <dbReference type="EMBL" id="GAA4056772.1"/>
    </source>
</evidence>
<evidence type="ECO:0008006" key="3">
    <source>
        <dbReference type="Google" id="ProtNLM"/>
    </source>
</evidence>
<organism evidence="1 2">
    <name type="scientific">Amphibacillus indicireducens</name>
    <dbReference type="NCBI Taxonomy" id="1076330"/>
    <lineage>
        <taxon>Bacteria</taxon>
        <taxon>Bacillati</taxon>
        <taxon>Bacillota</taxon>
        <taxon>Bacilli</taxon>
        <taxon>Bacillales</taxon>
        <taxon>Bacillaceae</taxon>
        <taxon>Amphibacillus</taxon>
    </lineage>
</organism>
<name>A0ABP7V094_9BACI</name>
<reference evidence="2" key="1">
    <citation type="journal article" date="2019" name="Int. J. Syst. Evol. Microbiol.">
        <title>The Global Catalogue of Microorganisms (GCM) 10K type strain sequencing project: providing services to taxonomists for standard genome sequencing and annotation.</title>
        <authorList>
            <consortium name="The Broad Institute Genomics Platform"/>
            <consortium name="The Broad Institute Genome Sequencing Center for Infectious Disease"/>
            <person name="Wu L."/>
            <person name="Ma J."/>
        </authorList>
    </citation>
    <scope>NUCLEOTIDE SEQUENCE [LARGE SCALE GENOMIC DNA]</scope>
    <source>
        <strain evidence="2">JCM 17250</strain>
    </source>
</reference>
<gene>
    <name evidence="1" type="ORF">GCM10022410_00230</name>
</gene>